<evidence type="ECO:0000256" key="3">
    <source>
        <dbReference type="ARBA" id="ARBA00022692"/>
    </source>
</evidence>
<feature type="transmembrane region" description="Helical" evidence="6">
    <location>
        <begin position="193"/>
        <end position="213"/>
    </location>
</feature>
<dbReference type="OrthoDB" id="10021397at2759"/>
<protein>
    <submittedName>
        <fullName evidence="7">Putative efflux pump</fullName>
    </submittedName>
</protein>
<comment type="caution">
    <text evidence="7">The sequence shown here is derived from an EMBL/GenBank/DDBJ whole genome shotgun (WGS) entry which is preliminary data.</text>
</comment>
<evidence type="ECO:0000313" key="7">
    <source>
        <dbReference type="EMBL" id="KDN67971.1"/>
    </source>
</evidence>
<keyword evidence="5 6" id="KW-0472">Membrane</keyword>
<feature type="transmembrane region" description="Helical" evidence="6">
    <location>
        <begin position="255"/>
        <end position="279"/>
    </location>
</feature>
<keyword evidence="3 6" id="KW-0812">Transmembrane</keyword>
<feature type="transmembrane region" description="Helical" evidence="6">
    <location>
        <begin position="168"/>
        <end position="186"/>
    </location>
</feature>
<dbReference type="Pfam" id="PF07690">
    <property type="entry name" value="MFS_1"/>
    <property type="match status" value="1"/>
</dbReference>
<feature type="transmembrane region" description="Helical" evidence="6">
    <location>
        <begin position="331"/>
        <end position="350"/>
    </location>
</feature>
<keyword evidence="4 6" id="KW-1133">Transmembrane helix</keyword>
<feature type="transmembrane region" description="Helical" evidence="6">
    <location>
        <begin position="16"/>
        <end position="36"/>
    </location>
</feature>
<dbReference type="GO" id="GO:0005886">
    <property type="term" value="C:plasma membrane"/>
    <property type="evidence" value="ECO:0007669"/>
    <property type="project" value="TreeGrafter"/>
</dbReference>
<comment type="similarity">
    <text evidence="2">Belongs to the major facilitator superfamily. TCR/Tet family.</text>
</comment>
<evidence type="ECO:0000256" key="6">
    <source>
        <dbReference type="SAM" id="Phobius"/>
    </source>
</evidence>
<evidence type="ECO:0000313" key="8">
    <source>
        <dbReference type="Proteomes" id="UP000027238"/>
    </source>
</evidence>
<dbReference type="Gene3D" id="1.20.1250.20">
    <property type="entry name" value="MFS general substrate transporter like domains"/>
    <property type="match status" value="1"/>
</dbReference>
<comment type="subcellular location">
    <subcellularLocation>
        <location evidence="1">Membrane</location>
        <topology evidence="1">Multi-pass membrane protein</topology>
    </subcellularLocation>
</comment>
<dbReference type="HOGENOM" id="CLU_000960_8_0_1"/>
<dbReference type="InterPro" id="IPR036259">
    <property type="entry name" value="MFS_trans_sf"/>
</dbReference>
<sequence length="356" mass="37801">WQPRLKATLTTGEQTLIAFYINLPIGGLVLLFMAWCDIPDQVPKPRPMEVLPKLHTYIDFVGFLLSAAAAVLFLTALELGWNAYPYNSPVVIGSYCGSVVALGAFLTWNYRKGDNGLIPPSMAGKRPIWCAAATNFTLIGAAMIQIYLLPFYFQTVDGASPAQSGVNVLPSILSQLTFAYGGGLLVGKFGYYLPWAAGGTAVTIIASGLLTLLSPKSSVAQLVIYQILAGAGRGVVLQLPTIAVQANLPPEQISVGISFVTFAQFIGGAIALALGNAIFSATLKQALANYSSHIDVAAVLKAGATGFRKVVPESDLPEVLAAFTLAISHEFYLSLGFAIASFCLSWGMGWKDVRTK</sequence>
<evidence type="ECO:0000256" key="2">
    <source>
        <dbReference type="ARBA" id="ARBA00007520"/>
    </source>
</evidence>
<dbReference type="EMBL" id="JMSE01000748">
    <property type="protein sequence ID" value="KDN67971.1"/>
    <property type="molecule type" value="Genomic_DNA"/>
</dbReference>
<proteinExistence type="inferred from homology"/>
<dbReference type="Proteomes" id="UP000027238">
    <property type="component" value="Unassembled WGS sequence"/>
</dbReference>
<dbReference type="SUPFAM" id="SSF103473">
    <property type="entry name" value="MFS general substrate transporter"/>
    <property type="match status" value="1"/>
</dbReference>
<feature type="transmembrane region" description="Helical" evidence="6">
    <location>
        <begin position="219"/>
        <end position="243"/>
    </location>
</feature>
<dbReference type="PANTHER" id="PTHR23501">
    <property type="entry name" value="MAJOR FACILITATOR SUPERFAMILY"/>
    <property type="match status" value="1"/>
</dbReference>
<evidence type="ECO:0000256" key="4">
    <source>
        <dbReference type="ARBA" id="ARBA00022989"/>
    </source>
</evidence>
<dbReference type="eggNOG" id="KOG0254">
    <property type="taxonomic scope" value="Eukaryota"/>
</dbReference>
<dbReference type="PANTHER" id="PTHR23501:SF193">
    <property type="entry name" value="MULTIDRUG TRANSPORTER, PUTATIVE (AFU_ORTHOLOGUE AFUA_8G00940)-RELATED"/>
    <property type="match status" value="1"/>
</dbReference>
<feature type="transmembrane region" description="Helical" evidence="6">
    <location>
        <begin position="89"/>
        <end position="108"/>
    </location>
</feature>
<feature type="transmembrane region" description="Helical" evidence="6">
    <location>
        <begin position="57"/>
        <end position="77"/>
    </location>
</feature>
<dbReference type="GO" id="GO:0022857">
    <property type="term" value="F:transmembrane transporter activity"/>
    <property type="evidence" value="ECO:0007669"/>
    <property type="project" value="InterPro"/>
</dbReference>
<dbReference type="AlphaFoldDB" id="A0A066XQD4"/>
<organism evidence="7 8">
    <name type="scientific">Colletotrichum sublineola</name>
    <name type="common">Sorghum anthracnose fungus</name>
    <dbReference type="NCBI Taxonomy" id="1173701"/>
    <lineage>
        <taxon>Eukaryota</taxon>
        <taxon>Fungi</taxon>
        <taxon>Dikarya</taxon>
        <taxon>Ascomycota</taxon>
        <taxon>Pezizomycotina</taxon>
        <taxon>Sordariomycetes</taxon>
        <taxon>Hypocreomycetidae</taxon>
        <taxon>Glomerellales</taxon>
        <taxon>Glomerellaceae</taxon>
        <taxon>Colletotrichum</taxon>
        <taxon>Colletotrichum graminicola species complex</taxon>
    </lineage>
</organism>
<keyword evidence="8" id="KW-1185">Reference proteome</keyword>
<dbReference type="OMA" id="AYWIRRR"/>
<feature type="transmembrane region" description="Helical" evidence="6">
    <location>
        <begin position="128"/>
        <end position="148"/>
    </location>
</feature>
<evidence type="ECO:0000256" key="1">
    <source>
        <dbReference type="ARBA" id="ARBA00004141"/>
    </source>
</evidence>
<accession>A0A066XQD4</accession>
<feature type="non-terminal residue" evidence="7">
    <location>
        <position position="1"/>
    </location>
</feature>
<evidence type="ECO:0000256" key="5">
    <source>
        <dbReference type="ARBA" id="ARBA00023136"/>
    </source>
</evidence>
<name>A0A066XQD4_COLSU</name>
<reference evidence="8" key="1">
    <citation type="journal article" date="2014" name="Genome Announc.">
        <title>Draft genome sequence of Colletotrichum sublineola, a destructive pathogen of cultivated sorghum.</title>
        <authorList>
            <person name="Baroncelli R."/>
            <person name="Sanz-Martin J.M."/>
            <person name="Rech G.E."/>
            <person name="Sukno S.A."/>
            <person name="Thon M.R."/>
        </authorList>
    </citation>
    <scope>NUCLEOTIDE SEQUENCE [LARGE SCALE GENOMIC DNA]</scope>
    <source>
        <strain evidence="8">TX430BB</strain>
    </source>
</reference>
<dbReference type="InterPro" id="IPR011701">
    <property type="entry name" value="MFS"/>
</dbReference>
<gene>
    <name evidence="7" type="ORF">CSUB01_08119</name>
</gene>